<name>A0AAE1EVL0_PETCI</name>
<evidence type="ECO:0000313" key="2">
    <source>
        <dbReference type="Proteomes" id="UP001286313"/>
    </source>
</evidence>
<comment type="caution">
    <text evidence="1">The sequence shown here is derived from an EMBL/GenBank/DDBJ whole genome shotgun (WGS) entry which is preliminary data.</text>
</comment>
<dbReference type="EMBL" id="JAWQEG010004276">
    <property type="protein sequence ID" value="KAK3862302.1"/>
    <property type="molecule type" value="Genomic_DNA"/>
</dbReference>
<dbReference type="AlphaFoldDB" id="A0AAE1EVL0"/>
<accession>A0AAE1EVL0</accession>
<gene>
    <name evidence="1" type="ORF">Pcinc_031830</name>
</gene>
<dbReference type="Proteomes" id="UP001286313">
    <property type="component" value="Unassembled WGS sequence"/>
</dbReference>
<evidence type="ECO:0000313" key="1">
    <source>
        <dbReference type="EMBL" id="KAK3862302.1"/>
    </source>
</evidence>
<keyword evidence="2" id="KW-1185">Reference proteome</keyword>
<organism evidence="1 2">
    <name type="scientific">Petrolisthes cinctipes</name>
    <name type="common">Flat porcelain crab</name>
    <dbReference type="NCBI Taxonomy" id="88211"/>
    <lineage>
        <taxon>Eukaryota</taxon>
        <taxon>Metazoa</taxon>
        <taxon>Ecdysozoa</taxon>
        <taxon>Arthropoda</taxon>
        <taxon>Crustacea</taxon>
        <taxon>Multicrustacea</taxon>
        <taxon>Malacostraca</taxon>
        <taxon>Eumalacostraca</taxon>
        <taxon>Eucarida</taxon>
        <taxon>Decapoda</taxon>
        <taxon>Pleocyemata</taxon>
        <taxon>Anomura</taxon>
        <taxon>Galatheoidea</taxon>
        <taxon>Porcellanidae</taxon>
        <taxon>Petrolisthes</taxon>
    </lineage>
</organism>
<sequence>MTKAKIKLRTCKKSAEETATACIQWYKIATDLQPLTLDSTATREDRINLLQLRLGHETVGEIILGLMTTTSEHCGSEEEDPLVHCLLECPQTRTRIHPPQGHGWEVAALAERTRIESY</sequence>
<proteinExistence type="predicted"/>
<protein>
    <submittedName>
        <fullName evidence="1">Uncharacterized protein</fullName>
    </submittedName>
</protein>
<reference evidence="1" key="1">
    <citation type="submission" date="2023-10" db="EMBL/GenBank/DDBJ databases">
        <title>Genome assemblies of two species of porcelain crab, Petrolisthes cinctipes and Petrolisthes manimaculis (Anomura: Porcellanidae).</title>
        <authorList>
            <person name="Angst P."/>
        </authorList>
    </citation>
    <scope>NUCLEOTIDE SEQUENCE</scope>
    <source>
        <strain evidence="1">PB745_01</strain>
        <tissue evidence="1">Gill</tissue>
    </source>
</reference>